<dbReference type="Proteomes" id="UP000521676">
    <property type="component" value="Unassembled WGS sequence"/>
</dbReference>
<sequence length="1070" mass="120283">MTRRVIQVCNVVMEVTWLLALVSIPLYFNIYTSRVFEPDKIALFRSLVLIIGVAWLLKAVALRAAVNVTVATRANPRRVSRPPREEFLPDGEVIGPDNLPLFQRIATRPLVLPAYILTFAYIAATLISVVPGVSLWGSYDRLEGTYTFLSYVVFFLAIVFNLRERRQIERIISFILLTNVPVSIYGVMQHYKADPLPWQGDTTFRVTSTMGNAIFIAAYLIMVVPIVVYRILTTGRWLLENRANASRSNSGRARNIAFSWFGLYAFFFIFELGLFYVILNLNANYRPESTGVAQNSTQQLIDQANTAAGNSNQLVGGTSIGPIWSLPLVLLISFGIFFMFTVKRKDTDNNFLFRLGEFGCYILLLGLILAVIVFSKSRGPLAGMLVGLYILPPLLFATYKRWRWLTGWLGVGILGGVLLLLFNLPQGSTPLEPVFSTLRQNPEIARFGEFLQTEDGTGRVRRLIWQTDFELLGDTAAKDPLRLLLGHGPESMYYISPQFYQPELGWFEARNAIPDRSHNAYLDALVNTGIFGFVAYLGFVLLFFYYSVKFLRRSRRYEYRVLLACLIAGMLSHLVEIFTGIQVVSSFMMFFLFAGLVAVLGGLVQGSHASNVEATMPVPVEEKVVEKVAASSKRTRGNERVVAPARVTTVRGSSAVSGQGYFDTALLNVPESSLKVWFWTVSGAVIVLTLYFTVVINWMPIVADVAFKQGQNLFFSKRSEEAAIYYKQAASTAPTEDRYALFLGQAYVDLADKVRQADQQKKAQNQQADPNAQNQILGYLHATENELLRARDLAPLNPDHYSNLARMYGSWVTYEPTKRKELVAKQLDWYDKAVAYAPRNVRVWSEYAIALINSSRATDGSVDQAVQDHAIKTGEESVKIDRCYDFGRWVLGDIYLGAGRNDDAAIQFGYLSDLNPKELINNQRYLQRIQVMAQSKQIDQALMVQTLLKPLAPVAIQSSQIGQFTNSCLEIPRPYVTTPPTDPDKAYYNQTAGIYLFHLERLSEAEQRLNLANQLDATSAYTHAYLAAIYQKTARTDLAQKEYQKALDLSAQNTDTKVTIQGFLSNYFKA</sequence>
<dbReference type="InterPro" id="IPR019734">
    <property type="entry name" value="TPR_rpt"/>
</dbReference>
<feature type="transmembrane region" description="Helical" evidence="6">
    <location>
        <begin position="256"/>
        <end position="279"/>
    </location>
</feature>
<feature type="transmembrane region" description="Helical" evidence="6">
    <location>
        <begin position="42"/>
        <end position="66"/>
    </location>
</feature>
<evidence type="ECO:0000313" key="11">
    <source>
        <dbReference type="Proteomes" id="UP001431572"/>
    </source>
</evidence>
<name>A0A8T7M1H6_9CHLR</name>
<feature type="transmembrane region" description="Helical" evidence="6">
    <location>
        <begin position="145"/>
        <end position="162"/>
    </location>
</feature>
<feature type="transmembrane region" description="Helical" evidence="6">
    <location>
        <begin position="557"/>
        <end position="575"/>
    </location>
</feature>
<dbReference type="GO" id="GO:0016020">
    <property type="term" value="C:membrane"/>
    <property type="evidence" value="ECO:0007669"/>
    <property type="project" value="UniProtKB-SubCell"/>
</dbReference>
<dbReference type="EMBL" id="CP128399">
    <property type="protein sequence ID" value="WJW67830.1"/>
    <property type="molecule type" value="Genomic_DNA"/>
</dbReference>
<feature type="repeat" description="TPR" evidence="5">
    <location>
        <begin position="1020"/>
        <end position="1053"/>
    </location>
</feature>
<keyword evidence="8" id="KW-0436">Ligase</keyword>
<evidence type="ECO:0000256" key="5">
    <source>
        <dbReference type="PROSITE-ProRule" id="PRU00339"/>
    </source>
</evidence>
<dbReference type="PROSITE" id="PS50005">
    <property type="entry name" value="TPR"/>
    <property type="match status" value="1"/>
</dbReference>
<dbReference type="PANTHER" id="PTHR37422">
    <property type="entry name" value="TEICHURONIC ACID BIOSYNTHESIS PROTEIN TUAE"/>
    <property type="match status" value="1"/>
</dbReference>
<dbReference type="AlphaFoldDB" id="A0A8T7M1H6"/>
<reference evidence="9" key="2">
    <citation type="journal article" date="2024" name="Nature">
        <title>Anoxygenic phototroph of the Chloroflexota uses a type I reaction centre.</title>
        <authorList>
            <person name="Tsuji J.M."/>
            <person name="Shaw N.A."/>
            <person name="Nagashima S."/>
            <person name="Venkiteswaran J.J."/>
            <person name="Schiff S.L."/>
            <person name="Watanabe T."/>
            <person name="Fukui M."/>
            <person name="Hanada S."/>
            <person name="Tank M."/>
            <person name="Neufeld J.D."/>
        </authorList>
    </citation>
    <scope>NUCLEOTIDE SEQUENCE</scope>
    <source>
        <strain evidence="9">L227-S17</strain>
    </source>
</reference>
<feature type="transmembrane region" description="Helical" evidence="6">
    <location>
        <begin position="12"/>
        <end position="30"/>
    </location>
</feature>
<feature type="transmembrane region" description="Helical" evidence="6">
    <location>
        <begin position="676"/>
        <end position="699"/>
    </location>
</feature>
<dbReference type="Gene3D" id="1.25.40.10">
    <property type="entry name" value="Tetratricopeptide repeat domain"/>
    <property type="match status" value="1"/>
</dbReference>
<feature type="transmembrane region" description="Helical" evidence="6">
    <location>
        <begin position="171"/>
        <end position="191"/>
    </location>
</feature>
<keyword evidence="3 6" id="KW-1133">Transmembrane helix</keyword>
<feature type="transmembrane region" description="Helical" evidence="6">
    <location>
        <begin position="320"/>
        <end position="340"/>
    </location>
</feature>
<feature type="transmembrane region" description="Helical" evidence="6">
    <location>
        <begin position="110"/>
        <end position="133"/>
    </location>
</feature>
<evidence type="ECO:0000313" key="10">
    <source>
        <dbReference type="Proteomes" id="UP000521676"/>
    </source>
</evidence>
<keyword evidence="5" id="KW-0802">TPR repeat</keyword>
<gene>
    <name evidence="8" type="ORF">HXX08_08840</name>
    <name evidence="9" type="ORF">OZ401_001112</name>
</gene>
<evidence type="ECO:0000256" key="4">
    <source>
        <dbReference type="ARBA" id="ARBA00023136"/>
    </source>
</evidence>
<dbReference type="Pfam" id="PF04932">
    <property type="entry name" value="Wzy_C"/>
    <property type="match status" value="1"/>
</dbReference>
<evidence type="ECO:0000256" key="6">
    <source>
        <dbReference type="SAM" id="Phobius"/>
    </source>
</evidence>
<dbReference type="SUPFAM" id="SSF48452">
    <property type="entry name" value="TPR-like"/>
    <property type="match status" value="2"/>
</dbReference>
<proteinExistence type="predicted"/>
<feature type="domain" description="O-antigen ligase-related" evidence="7">
    <location>
        <begin position="364"/>
        <end position="537"/>
    </location>
</feature>
<dbReference type="Proteomes" id="UP001431572">
    <property type="component" value="Chromosome 1"/>
</dbReference>
<dbReference type="InterPro" id="IPR051533">
    <property type="entry name" value="WaaL-like"/>
</dbReference>
<feature type="transmembrane region" description="Helical" evidence="6">
    <location>
        <begin position="380"/>
        <end position="397"/>
    </location>
</feature>
<feature type="transmembrane region" description="Helical" evidence="6">
    <location>
        <begin position="352"/>
        <end position="374"/>
    </location>
</feature>
<keyword evidence="11" id="KW-1185">Reference proteome</keyword>
<dbReference type="InterPro" id="IPR007016">
    <property type="entry name" value="O-antigen_ligase-rel_domated"/>
</dbReference>
<keyword evidence="2 6" id="KW-0812">Transmembrane</keyword>
<feature type="transmembrane region" description="Helical" evidence="6">
    <location>
        <begin position="581"/>
        <end position="604"/>
    </location>
</feature>
<organism evidence="8 10">
    <name type="scientific">Candidatus Chlorohelix allophototropha</name>
    <dbReference type="NCBI Taxonomy" id="3003348"/>
    <lineage>
        <taxon>Bacteria</taxon>
        <taxon>Bacillati</taxon>
        <taxon>Chloroflexota</taxon>
        <taxon>Chloroflexia</taxon>
        <taxon>Candidatus Chloroheliales</taxon>
        <taxon>Candidatus Chloroheliaceae</taxon>
        <taxon>Candidatus Chlorohelix</taxon>
    </lineage>
</organism>
<reference evidence="8 10" key="1">
    <citation type="submission" date="2020-06" db="EMBL/GenBank/DDBJ databases">
        <title>Anoxygenic phototrophic Chloroflexota member uses a Type I reaction center.</title>
        <authorList>
            <person name="Tsuji J.M."/>
            <person name="Shaw N.A."/>
            <person name="Nagashima S."/>
            <person name="Venkiteswaran J."/>
            <person name="Schiff S.L."/>
            <person name="Hanada S."/>
            <person name="Tank M."/>
            <person name="Neufeld J.D."/>
        </authorList>
    </citation>
    <scope>NUCLEOTIDE SEQUENCE [LARGE SCALE GENOMIC DNA]</scope>
    <source>
        <strain evidence="8">L227-S17</strain>
    </source>
</reference>
<evidence type="ECO:0000256" key="2">
    <source>
        <dbReference type="ARBA" id="ARBA00022692"/>
    </source>
</evidence>
<keyword evidence="4 6" id="KW-0472">Membrane</keyword>
<dbReference type="InterPro" id="IPR011990">
    <property type="entry name" value="TPR-like_helical_dom_sf"/>
</dbReference>
<feature type="transmembrane region" description="Helical" evidence="6">
    <location>
        <begin position="211"/>
        <end position="232"/>
    </location>
</feature>
<dbReference type="RefSeq" id="WP_341469719.1">
    <property type="nucleotide sequence ID" value="NZ_CP128399.1"/>
</dbReference>
<dbReference type="PANTHER" id="PTHR37422:SF13">
    <property type="entry name" value="LIPOPOLYSACCHARIDE BIOSYNTHESIS PROTEIN PA4999-RELATED"/>
    <property type="match status" value="1"/>
</dbReference>
<feature type="transmembrane region" description="Helical" evidence="6">
    <location>
        <begin position="524"/>
        <end position="545"/>
    </location>
</feature>
<accession>A0A8T7M1H6</accession>
<dbReference type="EMBL" id="JACATZ010000001">
    <property type="protein sequence ID" value="NWJ45969.1"/>
    <property type="molecule type" value="Genomic_DNA"/>
</dbReference>
<dbReference type="GO" id="GO:0016874">
    <property type="term" value="F:ligase activity"/>
    <property type="evidence" value="ECO:0007669"/>
    <property type="project" value="UniProtKB-KW"/>
</dbReference>
<evidence type="ECO:0000256" key="3">
    <source>
        <dbReference type="ARBA" id="ARBA00022989"/>
    </source>
</evidence>
<evidence type="ECO:0000313" key="8">
    <source>
        <dbReference type="EMBL" id="NWJ45969.1"/>
    </source>
</evidence>
<comment type="subcellular location">
    <subcellularLocation>
        <location evidence="1">Membrane</location>
        <topology evidence="1">Multi-pass membrane protein</topology>
    </subcellularLocation>
</comment>
<protein>
    <submittedName>
        <fullName evidence="8">O-antigen ligase family protein</fullName>
    </submittedName>
</protein>
<evidence type="ECO:0000256" key="1">
    <source>
        <dbReference type="ARBA" id="ARBA00004141"/>
    </source>
</evidence>
<evidence type="ECO:0000313" key="9">
    <source>
        <dbReference type="EMBL" id="WJW67830.1"/>
    </source>
</evidence>
<evidence type="ECO:0000259" key="7">
    <source>
        <dbReference type="Pfam" id="PF04932"/>
    </source>
</evidence>
<feature type="transmembrane region" description="Helical" evidence="6">
    <location>
        <begin position="404"/>
        <end position="424"/>
    </location>
</feature>